<evidence type="ECO:0000256" key="1">
    <source>
        <dbReference type="ARBA" id="ARBA00043985"/>
    </source>
</evidence>
<reference evidence="3" key="1">
    <citation type="submission" date="2020-04" db="EMBL/GenBank/DDBJ databases">
        <title>Genome Sequencing for Pseudoaltermonas arctica.</title>
        <authorList>
            <person name="Elkins N.S."/>
        </authorList>
    </citation>
    <scope>NUCLEOTIDE SEQUENCE [LARGE SCALE GENOMIC DNA]</scope>
    <source>
        <strain evidence="3">NEC-BIFX-2020_0012</strain>
    </source>
</reference>
<evidence type="ECO:0000313" key="4">
    <source>
        <dbReference type="Proteomes" id="UP000570493"/>
    </source>
</evidence>
<dbReference type="GO" id="GO:0009271">
    <property type="term" value="P:phage shock"/>
    <property type="evidence" value="ECO:0007669"/>
    <property type="project" value="TreeGrafter"/>
</dbReference>
<dbReference type="AlphaFoldDB" id="A0A7Y0DU22"/>
<dbReference type="InterPro" id="IPR007157">
    <property type="entry name" value="PspA_VIPP1"/>
</dbReference>
<gene>
    <name evidence="3" type="ORF">HHO47_12320</name>
</gene>
<evidence type="ECO:0000256" key="2">
    <source>
        <dbReference type="SAM" id="Coils"/>
    </source>
</evidence>
<dbReference type="Pfam" id="PF04012">
    <property type="entry name" value="PspA_IM30"/>
    <property type="match status" value="1"/>
</dbReference>
<keyword evidence="4" id="KW-1185">Reference proteome</keyword>
<comment type="similarity">
    <text evidence="1">Belongs to the PspA/Vipp/IM30 family.</text>
</comment>
<keyword evidence="2" id="KW-0175">Coiled coil</keyword>
<accession>A0A7Y0DU22</accession>
<protein>
    <submittedName>
        <fullName evidence="3">Phage shock protein PspA</fullName>
    </submittedName>
</protein>
<dbReference type="PANTHER" id="PTHR31088:SF6">
    <property type="entry name" value="PHAGE SHOCK PROTEIN A"/>
    <property type="match status" value="1"/>
</dbReference>
<evidence type="ECO:0000313" key="3">
    <source>
        <dbReference type="EMBL" id="NMM41579.1"/>
    </source>
</evidence>
<proteinExistence type="inferred from homology"/>
<dbReference type="EMBL" id="JABBMT010000018">
    <property type="protein sequence ID" value="NMM41579.1"/>
    <property type="molecule type" value="Genomic_DNA"/>
</dbReference>
<feature type="coiled-coil region" evidence="2">
    <location>
        <begin position="108"/>
        <end position="142"/>
    </location>
</feature>
<dbReference type="PANTHER" id="PTHR31088">
    <property type="entry name" value="MEMBRANE-ASSOCIATED PROTEIN VIPP1, CHLOROPLASTIC"/>
    <property type="match status" value="1"/>
</dbReference>
<name>A0A7Y0DU22_9GAMM</name>
<dbReference type="Proteomes" id="UP000570493">
    <property type="component" value="Unassembled WGS sequence"/>
</dbReference>
<dbReference type="RefSeq" id="WP_169020554.1">
    <property type="nucleotide sequence ID" value="NZ_JABBMT010000018.1"/>
</dbReference>
<dbReference type="GO" id="GO:0005829">
    <property type="term" value="C:cytosol"/>
    <property type="evidence" value="ECO:0007669"/>
    <property type="project" value="TreeGrafter"/>
</dbReference>
<organism evidence="3 4">
    <name type="scientific">Pseudoalteromonas arctica</name>
    <dbReference type="NCBI Taxonomy" id="394751"/>
    <lineage>
        <taxon>Bacteria</taxon>
        <taxon>Pseudomonadati</taxon>
        <taxon>Pseudomonadota</taxon>
        <taxon>Gammaproteobacteria</taxon>
        <taxon>Alteromonadales</taxon>
        <taxon>Pseudoalteromonadaceae</taxon>
        <taxon>Pseudoalteromonas</taxon>
    </lineage>
</organism>
<comment type="caution">
    <text evidence="3">The sequence shown here is derived from an EMBL/GenBank/DDBJ whole genome shotgun (WGS) entry which is preliminary data.</text>
</comment>
<sequence length="223" mass="24485">MSLMNRVNDLIQSNLVAVLDKAEDPAKLLNLLIIEMQQALNECRTTAAAILCEEKALKRQQSDKLTSIAQWQEKAEIAVSKGRDDLATAALKEKQRVAADMAAVEPELVKLTDSLAKLAADAQRLQNKLSAAKAKQQSLTQVHSVLNARVRVNQQLHSDKVAHALSRFDVIEHRVELIESQVEAYEMAAANQSDTATQIDTLVKNDALDKELAALKAKVKQSA</sequence>